<evidence type="ECO:0000256" key="2">
    <source>
        <dbReference type="ARBA" id="ARBA00004481"/>
    </source>
</evidence>
<name>A0A4E0R745_FASHE</name>
<dbReference type="PANTHER" id="PTHR23292">
    <property type="entry name" value="LIPOPOLYSACCHARIDE-INDUCED TUMOR NECROSIS FACTOR-ALPHA FACTOR"/>
    <property type="match status" value="1"/>
</dbReference>
<dbReference type="Proteomes" id="UP000230066">
    <property type="component" value="Unassembled WGS sequence"/>
</dbReference>
<evidence type="ECO:0000256" key="1">
    <source>
        <dbReference type="ARBA" id="ARBA00004414"/>
    </source>
</evidence>
<comment type="caution">
    <text evidence="10">The sequence shown here is derived from an EMBL/GenBank/DDBJ whole genome shotgun (WGS) entry which is preliminary data.</text>
</comment>
<dbReference type="EMBL" id="JXXN02002613">
    <property type="protein sequence ID" value="THD22656.1"/>
    <property type="molecule type" value="Genomic_DNA"/>
</dbReference>
<reference evidence="10" key="1">
    <citation type="submission" date="2019-03" db="EMBL/GenBank/DDBJ databases">
        <title>Improved annotation for the trematode Fasciola hepatica.</title>
        <authorList>
            <person name="Choi Y.-J."/>
            <person name="Martin J."/>
            <person name="Mitreva M."/>
        </authorList>
    </citation>
    <scope>NUCLEOTIDE SEQUENCE [LARGE SCALE GENOMIC DNA]</scope>
</reference>
<evidence type="ECO:0000259" key="9">
    <source>
        <dbReference type="PROSITE" id="PS51837"/>
    </source>
</evidence>
<keyword evidence="8" id="KW-1133">Transmembrane helix</keyword>
<evidence type="ECO:0000256" key="3">
    <source>
        <dbReference type="ARBA" id="ARBA00004630"/>
    </source>
</evidence>
<sequence length="94" mass="10012">MPSSPPVTEQPSAVILTTALGPNSQSYACSICLNKVTTTVYYVNGACTWLACTGIFLIGGVLGCCLIPFYVDSCKDARHICPVCNTDLGTYKRI</sequence>
<evidence type="ECO:0000256" key="6">
    <source>
        <dbReference type="ARBA" id="ARBA00022833"/>
    </source>
</evidence>
<dbReference type="AlphaFoldDB" id="A0A4E0R745"/>
<dbReference type="GO" id="GO:0031902">
    <property type="term" value="C:late endosome membrane"/>
    <property type="evidence" value="ECO:0007669"/>
    <property type="project" value="UniProtKB-SubCell"/>
</dbReference>
<evidence type="ECO:0000256" key="5">
    <source>
        <dbReference type="ARBA" id="ARBA00022723"/>
    </source>
</evidence>
<feature type="domain" description="LITAF" evidence="9">
    <location>
        <begin position="9"/>
        <end position="93"/>
    </location>
</feature>
<keyword evidence="6" id="KW-0862">Zinc</keyword>
<evidence type="ECO:0000256" key="4">
    <source>
        <dbReference type="ARBA" id="ARBA00005975"/>
    </source>
</evidence>
<gene>
    <name evidence="10" type="ORF">D915_006740</name>
</gene>
<keyword evidence="7 8" id="KW-0472">Membrane</keyword>
<dbReference type="PANTHER" id="PTHR23292:SF6">
    <property type="entry name" value="FI16602P1-RELATED"/>
    <property type="match status" value="1"/>
</dbReference>
<evidence type="ECO:0000313" key="11">
    <source>
        <dbReference type="Proteomes" id="UP000230066"/>
    </source>
</evidence>
<comment type="subcellular location">
    <subcellularLocation>
        <location evidence="2">Endosome membrane</location>
        <topology evidence="2">Peripheral membrane protein</topology>
    </subcellularLocation>
    <subcellularLocation>
        <location evidence="1">Late endosome membrane</location>
    </subcellularLocation>
    <subcellularLocation>
        <location evidence="3">Lysosome membrane</location>
        <topology evidence="3">Peripheral membrane protein</topology>
        <orientation evidence="3">Cytoplasmic side</orientation>
    </subcellularLocation>
</comment>
<dbReference type="SMART" id="SM00714">
    <property type="entry name" value="LITAF"/>
    <property type="match status" value="1"/>
</dbReference>
<organism evidence="10 11">
    <name type="scientific">Fasciola hepatica</name>
    <name type="common">Liver fluke</name>
    <dbReference type="NCBI Taxonomy" id="6192"/>
    <lineage>
        <taxon>Eukaryota</taxon>
        <taxon>Metazoa</taxon>
        <taxon>Spiralia</taxon>
        <taxon>Lophotrochozoa</taxon>
        <taxon>Platyhelminthes</taxon>
        <taxon>Trematoda</taxon>
        <taxon>Digenea</taxon>
        <taxon>Plagiorchiida</taxon>
        <taxon>Echinostomata</taxon>
        <taxon>Echinostomatoidea</taxon>
        <taxon>Fasciolidae</taxon>
        <taxon>Fasciola</taxon>
    </lineage>
</organism>
<evidence type="ECO:0000256" key="8">
    <source>
        <dbReference type="SAM" id="Phobius"/>
    </source>
</evidence>
<accession>A0A4E0R745</accession>
<dbReference type="PROSITE" id="PS51837">
    <property type="entry name" value="LITAF"/>
    <property type="match status" value="1"/>
</dbReference>
<keyword evidence="5" id="KW-0479">Metal-binding</keyword>
<evidence type="ECO:0000256" key="7">
    <source>
        <dbReference type="ARBA" id="ARBA00023136"/>
    </source>
</evidence>
<comment type="similarity">
    <text evidence="4">Belongs to the CDIP1/LITAF family.</text>
</comment>
<evidence type="ECO:0000313" key="10">
    <source>
        <dbReference type="EMBL" id="THD22656.1"/>
    </source>
</evidence>
<feature type="transmembrane region" description="Helical" evidence="8">
    <location>
        <begin position="48"/>
        <end position="71"/>
    </location>
</feature>
<dbReference type="InterPro" id="IPR006629">
    <property type="entry name" value="LITAF"/>
</dbReference>
<dbReference type="InterPro" id="IPR037519">
    <property type="entry name" value="LITAF_fam"/>
</dbReference>
<proteinExistence type="inferred from homology"/>
<dbReference type="GO" id="GO:0005765">
    <property type="term" value="C:lysosomal membrane"/>
    <property type="evidence" value="ECO:0007669"/>
    <property type="project" value="UniProtKB-SubCell"/>
</dbReference>
<keyword evidence="8" id="KW-0812">Transmembrane</keyword>
<dbReference type="GO" id="GO:0008270">
    <property type="term" value="F:zinc ion binding"/>
    <property type="evidence" value="ECO:0007669"/>
    <property type="project" value="TreeGrafter"/>
</dbReference>
<protein>
    <submittedName>
        <fullName evidence="10">Lipopolysaccharide induced transcription factor</fullName>
    </submittedName>
</protein>
<dbReference type="Pfam" id="PF10601">
    <property type="entry name" value="zf-LITAF-like"/>
    <property type="match status" value="1"/>
</dbReference>
<keyword evidence="11" id="KW-1185">Reference proteome</keyword>